<dbReference type="SUPFAM" id="SSF102405">
    <property type="entry name" value="MCP/YpsA-like"/>
    <property type="match status" value="1"/>
</dbReference>
<feature type="domain" description="Smf/DprA SLOG" evidence="2">
    <location>
        <begin position="96"/>
        <end position="296"/>
    </location>
</feature>
<dbReference type="InterPro" id="IPR057666">
    <property type="entry name" value="DrpA_SLOG"/>
</dbReference>
<dbReference type="Pfam" id="PF02481">
    <property type="entry name" value="DNA_processg_A"/>
    <property type="match status" value="1"/>
</dbReference>
<evidence type="ECO:0000313" key="4">
    <source>
        <dbReference type="Proteomes" id="UP001371391"/>
    </source>
</evidence>
<protein>
    <submittedName>
        <fullName evidence="3">DNA-processing protein DprA</fullName>
    </submittedName>
</protein>
<dbReference type="Proteomes" id="UP001371391">
    <property type="component" value="Unassembled WGS sequence"/>
</dbReference>
<proteinExistence type="inferred from homology"/>
<sequence>MKLSNNAQAILLLTSYFSKASKEAVKPLSNSEWGRFALWLKENSLKPEGLLKENTEQLLSSWVDKKITIDRLLSLLGRGHSLALATEKWSRAGIWILTRSDPEYPWRLKRRLQKNSPPVLFGCGNKELLSSGGISVVGSRNAPAQDLLFTEKFGAKAASSSITIVSGASRGVDEAAMLGAMNSGGNVVGVLSEDLLRTATSRKWRDGLMQGNAVLLSPFYPEAGFSAGNAMGRNKYIYCLSDASLVIHSGKKGGTWNGALENIKKQWVPLWIKPTNDTEAGNNILVSEGAQWCSDNLDELQLESLFNQIADISYQDDMFSLNEPVVSSSSSSEVLTQAESIPVTQTNQVSIDFYSLFIQQMQVFAVEPVHITDITSSLDLHKSQVADWLKRAMIEGHIIKLSNPVRFQWSKGN</sequence>
<dbReference type="Gene3D" id="3.40.50.450">
    <property type="match status" value="1"/>
</dbReference>
<comment type="caution">
    <text evidence="3">The sequence shown here is derived from an EMBL/GenBank/DDBJ whole genome shotgun (WGS) entry which is preliminary data.</text>
</comment>
<dbReference type="InterPro" id="IPR003488">
    <property type="entry name" value="DprA"/>
</dbReference>
<organism evidence="3 4">
    <name type="scientific">Pseudoalteromonas issachenkonii</name>
    <dbReference type="NCBI Taxonomy" id="152297"/>
    <lineage>
        <taxon>Bacteria</taxon>
        <taxon>Pseudomonadati</taxon>
        <taxon>Pseudomonadota</taxon>
        <taxon>Gammaproteobacteria</taxon>
        <taxon>Alteromonadales</taxon>
        <taxon>Pseudoalteromonadaceae</taxon>
        <taxon>Pseudoalteromonas</taxon>
    </lineage>
</organism>
<dbReference type="PANTHER" id="PTHR43022:SF1">
    <property type="entry name" value="PROTEIN SMF"/>
    <property type="match status" value="1"/>
</dbReference>
<evidence type="ECO:0000256" key="1">
    <source>
        <dbReference type="ARBA" id="ARBA00006525"/>
    </source>
</evidence>
<dbReference type="EMBL" id="JBAKAW010000027">
    <property type="protein sequence ID" value="MEL0657270.1"/>
    <property type="molecule type" value="Genomic_DNA"/>
</dbReference>
<gene>
    <name evidence="3" type="ORF">V6257_19820</name>
</gene>
<evidence type="ECO:0000259" key="2">
    <source>
        <dbReference type="Pfam" id="PF02481"/>
    </source>
</evidence>
<name>A0ABU9H5V8_9GAMM</name>
<accession>A0ABU9H5V8</accession>
<dbReference type="PANTHER" id="PTHR43022">
    <property type="entry name" value="PROTEIN SMF"/>
    <property type="match status" value="1"/>
</dbReference>
<reference evidence="3 4" key="1">
    <citation type="submission" date="2024-02" db="EMBL/GenBank/DDBJ databases">
        <title>Bacteria isolated from the canopy kelp, Nereocystis luetkeana.</title>
        <authorList>
            <person name="Pfister C.A."/>
            <person name="Younker I.T."/>
            <person name="Light S.H."/>
        </authorList>
    </citation>
    <scope>NUCLEOTIDE SEQUENCE [LARGE SCALE GENOMIC DNA]</scope>
    <source>
        <strain evidence="3 4">TI.1.03</strain>
    </source>
</reference>
<dbReference type="RefSeq" id="WP_341604072.1">
    <property type="nucleotide sequence ID" value="NZ_JBAKAW010000027.1"/>
</dbReference>
<keyword evidence="4" id="KW-1185">Reference proteome</keyword>
<comment type="similarity">
    <text evidence="1">Belongs to the DprA/Smf family.</text>
</comment>
<evidence type="ECO:0000313" key="3">
    <source>
        <dbReference type="EMBL" id="MEL0657270.1"/>
    </source>
</evidence>